<organism evidence="1 2">
    <name type="scientific">Datura stramonium</name>
    <name type="common">Jimsonweed</name>
    <name type="synonym">Common thornapple</name>
    <dbReference type="NCBI Taxonomy" id="4076"/>
    <lineage>
        <taxon>Eukaryota</taxon>
        <taxon>Viridiplantae</taxon>
        <taxon>Streptophyta</taxon>
        <taxon>Embryophyta</taxon>
        <taxon>Tracheophyta</taxon>
        <taxon>Spermatophyta</taxon>
        <taxon>Magnoliopsida</taxon>
        <taxon>eudicotyledons</taxon>
        <taxon>Gunneridae</taxon>
        <taxon>Pentapetalae</taxon>
        <taxon>asterids</taxon>
        <taxon>lamiids</taxon>
        <taxon>Solanales</taxon>
        <taxon>Solanaceae</taxon>
        <taxon>Solanoideae</taxon>
        <taxon>Datureae</taxon>
        <taxon>Datura</taxon>
    </lineage>
</organism>
<protein>
    <submittedName>
        <fullName evidence="1">Uncharacterized protein</fullName>
    </submittedName>
</protein>
<evidence type="ECO:0000313" key="2">
    <source>
        <dbReference type="Proteomes" id="UP000823775"/>
    </source>
</evidence>
<comment type="caution">
    <text evidence="1">The sequence shown here is derived from an EMBL/GenBank/DDBJ whole genome shotgun (WGS) entry which is preliminary data.</text>
</comment>
<dbReference type="EMBL" id="JACEIK010004186">
    <property type="protein sequence ID" value="MCD9644535.1"/>
    <property type="molecule type" value="Genomic_DNA"/>
</dbReference>
<keyword evidence="2" id="KW-1185">Reference proteome</keyword>
<name>A0ABS8VF18_DATST</name>
<gene>
    <name evidence="1" type="ORF">HAX54_032794</name>
</gene>
<sequence length="98" mass="10729">NNCARKHSRDNPNLQLVKFLLAKSPVLMRILIEASIYGDYGSLKSLIERSKFQCASPKAEVVFKLATSELDGLSPREHATVKSVLAKLGGAVKPSTFK</sequence>
<accession>A0ABS8VF18</accession>
<proteinExistence type="predicted"/>
<feature type="non-terminal residue" evidence="1">
    <location>
        <position position="1"/>
    </location>
</feature>
<reference evidence="1 2" key="1">
    <citation type="journal article" date="2021" name="BMC Genomics">
        <title>Datura genome reveals duplications of psychoactive alkaloid biosynthetic genes and high mutation rate following tissue culture.</title>
        <authorList>
            <person name="Rajewski A."/>
            <person name="Carter-House D."/>
            <person name="Stajich J."/>
            <person name="Litt A."/>
        </authorList>
    </citation>
    <scope>NUCLEOTIDE SEQUENCE [LARGE SCALE GENOMIC DNA]</scope>
    <source>
        <strain evidence="1">AR-01</strain>
    </source>
</reference>
<evidence type="ECO:0000313" key="1">
    <source>
        <dbReference type="EMBL" id="MCD9644535.1"/>
    </source>
</evidence>
<dbReference type="Proteomes" id="UP000823775">
    <property type="component" value="Unassembled WGS sequence"/>
</dbReference>
<feature type="non-terminal residue" evidence="1">
    <location>
        <position position="98"/>
    </location>
</feature>